<evidence type="ECO:0000313" key="2">
    <source>
        <dbReference type="Proteomes" id="UP001392318"/>
    </source>
</evidence>
<organism evidence="1 2">
    <name type="scientific">Paraburkholderia unamae</name>
    <dbReference type="NCBI Taxonomy" id="219649"/>
    <lineage>
        <taxon>Bacteria</taxon>
        <taxon>Pseudomonadati</taxon>
        <taxon>Pseudomonadota</taxon>
        <taxon>Betaproteobacteria</taxon>
        <taxon>Burkholderiales</taxon>
        <taxon>Burkholderiaceae</taxon>
        <taxon>Paraburkholderia</taxon>
    </lineage>
</organism>
<dbReference type="Proteomes" id="UP001392318">
    <property type="component" value="Unassembled WGS sequence"/>
</dbReference>
<keyword evidence="2" id="KW-1185">Reference proteome</keyword>
<sequence length="121" mass="13429">MATRTSGMRAGRLRHRIKLQAPKVEVDQNTGEPIIVAWLDVATVWASIEALSGREWLASDQYRPGVTTRIRIRWRDGVTSSMRALHMETVYSIEAVIPNFEGMAEMQLMCGDGIVTQGGVA</sequence>
<name>A0ACC6RQF2_9BURK</name>
<evidence type="ECO:0000313" key="1">
    <source>
        <dbReference type="EMBL" id="MEM5403777.1"/>
    </source>
</evidence>
<protein>
    <submittedName>
        <fullName evidence="1">Phage head closure protein</fullName>
    </submittedName>
</protein>
<comment type="caution">
    <text evidence="1">The sequence shown here is derived from an EMBL/GenBank/DDBJ whole genome shotgun (WGS) entry which is preliminary data.</text>
</comment>
<accession>A0ACC6RQF2</accession>
<gene>
    <name evidence="1" type="ORF">VSR83_27710</name>
</gene>
<reference evidence="1" key="1">
    <citation type="submission" date="2024-01" db="EMBL/GenBank/DDBJ databases">
        <title>The diversity of rhizobia nodulating Mimosa spp. in eleven states of Brazil covering several biomes is determined by host plant, location, and edaphic factors.</title>
        <authorList>
            <person name="Rouws L."/>
            <person name="Barauna A."/>
            <person name="Beukes C."/>
            <person name="De Faria S.M."/>
            <person name="Gross E."/>
            <person name="Dos Reis Junior F.B."/>
            <person name="Simon M."/>
            <person name="Maluk M."/>
            <person name="Odee D.W."/>
            <person name="Kenicer G."/>
            <person name="Young J.P.W."/>
            <person name="Reis V.M."/>
            <person name="Zilli J."/>
            <person name="James E.K."/>
        </authorList>
    </citation>
    <scope>NUCLEOTIDE SEQUENCE</scope>
    <source>
        <strain evidence="1">JPY452</strain>
    </source>
</reference>
<dbReference type="EMBL" id="JAYMRU010000024">
    <property type="protein sequence ID" value="MEM5403777.1"/>
    <property type="molecule type" value="Genomic_DNA"/>
</dbReference>
<proteinExistence type="predicted"/>